<sequence length="263" mass="29253">MSIQRFPLAAVQQVRQYIQNAIVVDADKQVQTWTGIDDIDDIPEPKSLDDLSSVFAFGGLTPEEITAPQSLRRWSVSMVNPGAALLKLPGLDLKPTWRLVSYLYRDGDNGAGLVLAVPEELATTAHLEKALPASGNFKQPPKPEGALMDFMEAIDGDRSAVSFLVASLLCRELREFGALGAYRNWTHHRPIDAIPQRAKWHWQTEPPKDLAPKVKVLPDGQAVVEFFTCRISAGIALYRHLDQYPVNQYKPKCIDKALATPQR</sequence>
<name>A0AA96WBJ8_9CYAN</name>
<dbReference type="RefSeq" id="WP_316433467.1">
    <property type="nucleotide sequence ID" value="NZ_CP053586.1"/>
</dbReference>
<evidence type="ECO:0000313" key="1">
    <source>
        <dbReference type="EMBL" id="WNZ22089.1"/>
    </source>
</evidence>
<dbReference type="EMBL" id="CP053586">
    <property type="protein sequence ID" value="WNZ22089.1"/>
    <property type="molecule type" value="Genomic_DNA"/>
</dbReference>
<proteinExistence type="predicted"/>
<dbReference type="AlphaFoldDB" id="A0AA96WBJ8"/>
<accession>A0AA96WBJ8</accession>
<organism evidence="1">
    <name type="scientific">Leptolyngbya sp. NK1-12</name>
    <dbReference type="NCBI Taxonomy" id="2547451"/>
    <lineage>
        <taxon>Bacteria</taxon>
        <taxon>Bacillati</taxon>
        <taxon>Cyanobacteriota</taxon>
        <taxon>Cyanophyceae</taxon>
        <taxon>Leptolyngbyales</taxon>
        <taxon>Leptolyngbyaceae</taxon>
        <taxon>Leptolyngbya group</taxon>
        <taxon>Leptolyngbya</taxon>
    </lineage>
</organism>
<protein>
    <submittedName>
        <fullName evidence="1">Uncharacterized protein</fullName>
    </submittedName>
</protein>
<reference evidence="1" key="1">
    <citation type="submission" date="2020-05" db="EMBL/GenBank/DDBJ databases">
        <authorList>
            <person name="Zhu T."/>
            <person name="Keshari N."/>
            <person name="Lu X."/>
        </authorList>
    </citation>
    <scope>NUCLEOTIDE SEQUENCE</scope>
    <source>
        <strain evidence="1">NK1-12</strain>
    </source>
</reference>
<gene>
    <name evidence="1" type="ORF">HJG54_03865</name>
</gene>